<keyword evidence="2" id="KW-0472">Membrane</keyword>
<feature type="transmembrane region" description="Helical" evidence="2">
    <location>
        <begin position="29"/>
        <end position="53"/>
    </location>
</feature>
<dbReference type="Proteomes" id="UP001183582">
    <property type="component" value="Unassembled WGS sequence"/>
</dbReference>
<proteinExistence type="predicted"/>
<organism evidence="3 4">
    <name type="scientific">Microbacterium aurantiacum</name>
    <dbReference type="NCBI Taxonomy" id="162393"/>
    <lineage>
        <taxon>Bacteria</taxon>
        <taxon>Bacillati</taxon>
        <taxon>Actinomycetota</taxon>
        <taxon>Actinomycetes</taxon>
        <taxon>Micrococcales</taxon>
        <taxon>Microbacteriaceae</taxon>
        <taxon>Microbacterium</taxon>
    </lineage>
</organism>
<keyword evidence="2" id="KW-1133">Transmembrane helix</keyword>
<evidence type="ECO:0000313" key="3">
    <source>
        <dbReference type="EMBL" id="MDS0244108.1"/>
    </source>
</evidence>
<dbReference type="AlphaFoldDB" id="A0AAJ2LX80"/>
<keyword evidence="2" id="KW-0812">Transmembrane</keyword>
<comment type="caution">
    <text evidence="3">The sequence shown here is derived from an EMBL/GenBank/DDBJ whole genome shotgun (WGS) entry which is preliminary data.</text>
</comment>
<dbReference type="EMBL" id="JAHWXH010000001">
    <property type="protein sequence ID" value="MDS0244108.1"/>
    <property type="molecule type" value="Genomic_DNA"/>
</dbReference>
<reference evidence="3 4" key="1">
    <citation type="submission" date="2021-06" db="EMBL/GenBank/DDBJ databases">
        <title>Genome-based taxonomic framework of Microbacterium strains isolated from marine environment, the description of four new species and reclassification of four preexisting species.</title>
        <authorList>
            <person name="Lee S.D."/>
            <person name="Kim S.-M."/>
            <person name="Byeon Y.-S."/>
            <person name="Yang H.L."/>
            <person name="Kim I.S."/>
        </authorList>
    </citation>
    <scope>NUCLEOTIDE SEQUENCE [LARGE SCALE GENOMIC DNA]</scope>
    <source>
        <strain evidence="3 4">KACC 20514</strain>
    </source>
</reference>
<dbReference type="GeneID" id="301456683"/>
<evidence type="ECO:0000256" key="1">
    <source>
        <dbReference type="SAM" id="MobiDB-lite"/>
    </source>
</evidence>
<evidence type="ECO:0000313" key="4">
    <source>
        <dbReference type="Proteomes" id="UP001183582"/>
    </source>
</evidence>
<sequence length="202" mass="19970">MGGGAKASMTDAAPAATGPARPLRPSPGWAMGVAIVGALLVAAVVAVGALIAVPPSVANLASSTSDGVAAEPLGADAGAAVVVPAGWIVVRESEEEILVRTPDAALEARVRPASVPAEEALAAAVPGIADEIGAAPGAERREILASGTFAVHVDVDPSVTVAAVAASAEARESVVVETRIRDDVDPARYRAALAQLLDGVRP</sequence>
<feature type="region of interest" description="Disordered" evidence="1">
    <location>
        <begin position="1"/>
        <end position="21"/>
    </location>
</feature>
<gene>
    <name evidence="3" type="ORF">KZC50_00615</name>
</gene>
<evidence type="ECO:0000256" key="2">
    <source>
        <dbReference type="SAM" id="Phobius"/>
    </source>
</evidence>
<name>A0AAJ2LX80_9MICO</name>
<dbReference type="RefSeq" id="WP_310890220.1">
    <property type="nucleotide sequence ID" value="NZ_BAAAGR010000004.1"/>
</dbReference>
<protein>
    <submittedName>
        <fullName evidence="3">Uncharacterized protein</fullName>
    </submittedName>
</protein>
<accession>A0AAJ2LX80</accession>